<dbReference type="Gramene" id="CDF32257">
    <property type="protein sequence ID" value="CDF32257"/>
    <property type="gene ID" value="CHC_T00008026001"/>
</dbReference>
<evidence type="ECO:0000313" key="1">
    <source>
        <dbReference type="EMBL" id="CDF32256.1"/>
    </source>
</evidence>
<dbReference type="EMBL" id="HG001461">
    <property type="protein sequence ID" value="CDF32257.1"/>
    <property type="molecule type" value="Genomic_DNA"/>
</dbReference>
<accession>R7Q4G8</accession>
<dbReference type="GeneID" id="17319638"/>
<dbReference type="Gramene" id="CDF32256">
    <property type="protein sequence ID" value="CDF32256"/>
    <property type="gene ID" value="CHC_T00008025001"/>
</dbReference>
<protein>
    <submittedName>
        <fullName evidence="1">Uncharacterized protein</fullName>
    </submittedName>
</protein>
<dbReference type="GeneID" id="17319639"/>
<proteinExistence type="predicted"/>
<organism evidence="1 3">
    <name type="scientific">Chondrus crispus</name>
    <name type="common">Carrageen Irish moss</name>
    <name type="synonym">Polymorpha crispa</name>
    <dbReference type="NCBI Taxonomy" id="2769"/>
    <lineage>
        <taxon>Eukaryota</taxon>
        <taxon>Rhodophyta</taxon>
        <taxon>Florideophyceae</taxon>
        <taxon>Rhodymeniophycidae</taxon>
        <taxon>Gigartinales</taxon>
        <taxon>Gigartinaceae</taxon>
        <taxon>Chondrus</taxon>
    </lineage>
</organism>
<dbReference type="Proteomes" id="UP000012073">
    <property type="component" value="Unassembled WGS sequence"/>
</dbReference>
<dbReference type="RefSeq" id="XP_005711922.1">
    <property type="nucleotide sequence ID" value="XM_005711865.1"/>
</dbReference>
<keyword evidence="3" id="KW-1185">Reference proteome</keyword>
<gene>
    <name evidence="1" type="ORF">CHC_T00008025001</name>
    <name evidence="2" type="ORF">CHC_T00008026001</name>
</gene>
<evidence type="ECO:0000313" key="3">
    <source>
        <dbReference type="Proteomes" id="UP000012073"/>
    </source>
</evidence>
<reference evidence="3" key="1">
    <citation type="journal article" date="2013" name="Proc. Natl. Acad. Sci. U.S.A.">
        <title>Genome structure and metabolic features in the red seaweed Chondrus crispus shed light on evolution of the Archaeplastida.</title>
        <authorList>
            <person name="Collen J."/>
            <person name="Porcel B."/>
            <person name="Carre W."/>
            <person name="Ball S.G."/>
            <person name="Chaparro C."/>
            <person name="Tonon T."/>
            <person name="Barbeyron T."/>
            <person name="Michel G."/>
            <person name="Noel B."/>
            <person name="Valentin K."/>
            <person name="Elias M."/>
            <person name="Artiguenave F."/>
            <person name="Arun A."/>
            <person name="Aury J.M."/>
            <person name="Barbosa-Neto J.F."/>
            <person name="Bothwell J.H."/>
            <person name="Bouget F.Y."/>
            <person name="Brillet L."/>
            <person name="Cabello-Hurtado F."/>
            <person name="Capella-Gutierrez S."/>
            <person name="Charrier B."/>
            <person name="Cladiere L."/>
            <person name="Cock J.M."/>
            <person name="Coelho S.M."/>
            <person name="Colleoni C."/>
            <person name="Czjzek M."/>
            <person name="Da Silva C."/>
            <person name="Delage L."/>
            <person name="Denoeud F."/>
            <person name="Deschamps P."/>
            <person name="Dittami S.M."/>
            <person name="Gabaldon T."/>
            <person name="Gachon C.M."/>
            <person name="Groisillier A."/>
            <person name="Herve C."/>
            <person name="Jabbari K."/>
            <person name="Katinka M."/>
            <person name="Kloareg B."/>
            <person name="Kowalczyk N."/>
            <person name="Labadie K."/>
            <person name="Leblanc C."/>
            <person name="Lopez P.J."/>
            <person name="McLachlan D.H."/>
            <person name="Meslet-Cladiere L."/>
            <person name="Moustafa A."/>
            <person name="Nehr Z."/>
            <person name="Nyvall Collen P."/>
            <person name="Panaud O."/>
            <person name="Partensky F."/>
            <person name="Poulain J."/>
            <person name="Rensing S.A."/>
            <person name="Rousvoal S."/>
            <person name="Samson G."/>
            <person name="Symeonidi A."/>
            <person name="Weissenbach J."/>
            <person name="Zambounis A."/>
            <person name="Wincker P."/>
            <person name="Boyen C."/>
        </authorList>
    </citation>
    <scope>NUCLEOTIDE SEQUENCE [LARGE SCALE GENOMIC DNA]</scope>
    <source>
        <strain evidence="3">cv. Stackhouse</strain>
    </source>
</reference>
<dbReference type="EMBL" id="HG001461">
    <property type="protein sequence ID" value="CDF32256.1"/>
    <property type="molecule type" value="Genomic_DNA"/>
</dbReference>
<dbReference type="RefSeq" id="XP_005711921.1">
    <property type="nucleotide sequence ID" value="XM_005711864.1"/>
</dbReference>
<dbReference type="AlphaFoldDB" id="R7Q4G8"/>
<dbReference type="KEGG" id="ccp:CHC_T00008025001"/>
<evidence type="ECO:0000313" key="2">
    <source>
        <dbReference type="EMBL" id="CDF32257.1"/>
    </source>
</evidence>
<reference evidence="1" key="3">
    <citation type="submission" date="2013-05" db="EMBL/GenBank/DDBJ databases">
        <authorList>
            <person name="Genoscope - CEA"/>
        </authorList>
    </citation>
    <scope>NUCLEOTIDE SEQUENCE</scope>
    <source>
        <strain evidence="1">Stackhouse</strain>
    </source>
</reference>
<name>R7Q4G8_CHOCR</name>
<reference evidence="1" key="2">
    <citation type="journal article" date="2013" name="Proc. Natl. Acad. Sci. U.S.A.">
        <title>Genome structure and metabolic features in the red seaweed Chondrus crispus shed light on evolution of the Archaeplastida.</title>
        <authorList>
            <person name="Collen J."/>
            <person name="Porcel B."/>
            <person name="Carre W."/>
            <person name="Ball S.G."/>
            <person name="Chaparro C."/>
            <person name="Tonon T."/>
            <person name="Barbeyron T."/>
            <person name="Michel G."/>
            <person name="Noel B."/>
            <person name="Valentin K."/>
            <person name="Elias M."/>
            <person name="Artiguenave F."/>
            <person name="Arun A."/>
            <person name="Aury J.M."/>
            <person name="Barbosa-Neto J.F."/>
            <person name="Bothwell J.H."/>
            <person name="Bouget F.Y."/>
            <person name="Brillet L."/>
            <person name="Cabello-Hurtado F."/>
            <person name="Capella-Gutierrez S."/>
            <person name="Charrier B."/>
            <person name="Cladiere L."/>
            <person name="Cock J.M."/>
            <person name="Coelho S.M."/>
            <person name="Colleoni C."/>
            <person name="Czjzek M."/>
            <person name="Da Silva C."/>
            <person name="Delage L."/>
            <person name="Denoeud F."/>
            <person name="Deschamps P."/>
            <person name="Dittami S.M."/>
            <person name="Gabalden T."/>
            <person name="Gachon C.M."/>
            <person name="Groisillier A."/>
            <person name="Herve C."/>
            <person name="Jabbari K."/>
            <person name="Katinka M."/>
            <person name="Kloareg B."/>
            <person name="Kowalczyk N."/>
            <person name="Labadie K."/>
            <person name="Leblanc C."/>
            <person name="Lopez P.J."/>
            <person name="McLachlan D.H."/>
            <person name="Meslet-Cladiere L."/>
            <person name="Moustafa A."/>
            <person name="Nehr Z."/>
            <person name="Nyvall Collen P."/>
            <person name="Panaud O."/>
            <person name="Partensky F."/>
            <person name="Poulain J."/>
            <person name="Rensing S.A."/>
            <person name="Rousvoal S."/>
            <person name="Samson G."/>
            <person name="Symeonidi A."/>
            <person name="Weissenbach J."/>
            <person name="Zambounis A."/>
            <person name="Wincker P."/>
            <person name="Boyen C."/>
        </authorList>
    </citation>
    <scope>NUCLEOTIDE SEQUENCE [LARGE SCALE GENOMIC DNA]</scope>
    <source>
        <strain evidence="1">Stackhouse</strain>
    </source>
</reference>
<sequence>MCLFHMYKELYFIKDSSRDARLPHHVAFTQEEY</sequence>
<dbReference type="KEGG" id="ccp:CHC_T00008026001"/>